<feature type="chain" id="PRO_5014930532" evidence="2">
    <location>
        <begin position="25"/>
        <end position="103"/>
    </location>
</feature>
<keyword evidence="4" id="KW-1185">Reference proteome</keyword>
<evidence type="ECO:0000256" key="1">
    <source>
        <dbReference type="SAM" id="MobiDB-lite"/>
    </source>
</evidence>
<keyword evidence="2" id="KW-0732">Signal</keyword>
<protein>
    <submittedName>
        <fullName evidence="3">Uncharacterized protein</fullName>
    </submittedName>
</protein>
<dbReference type="Proteomes" id="UP000233293">
    <property type="component" value="Unassembled WGS sequence"/>
</dbReference>
<name>A0A2N3PNP3_9PROT</name>
<evidence type="ECO:0000256" key="2">
    <source>
        <dbReference type="SAM" id="SignalP"/>
    </source>
</evidence>
<accession>A0A2N3PNP3</accession>
<dbReference type="PROSITE" id="PS51257">
    <property type="entry name" value="PROKAR_LIPOPROTEIN"/>
    <property type="match status" value="1"/>
</dbReference>
<dbReference type="EMBL" id="PIUM01000039">
    <property type="protein sequence ID" value="PKU22007.1"/>
    <property type="molecule type" value="Genomic_DNA"/>
</dbReference>
<proteinExistence type="predicted"/>
<organism evidence="3 4">
    <name type="scientific">Telmatospirillum siberiense</name>
    <dbReference type="NCBI Taxonomy" id="382514"/>
    <lineage>
        <taxon>Bacteria</taxon>
        <taxon>Pseudomonadati</taxon>
        <taxon>Pseudomonadota</taxon>
        <taxon>Alphaproteobacteria</taxon>
        <taxon>Rhodospirillales</taxon>
        <taxon>Rhodospirillaceae</taxon>
        <taxon>Telmatospirillum</taxon>
    </lineage>
</organism>
<dbReference type="RefSeq" id="WP_101253121.1">
    <property type="nucleotide sequence ID" value="NZ_PIUM01000039.1"/>
</dbReference>
<sequence>MTFRSAGIVGLVFATMLACGQARAFPGDSDNNGASGGGRQVRPAERPPADYQYSGNGFNFSMSRNVTQPNGSQPAQDADAEQPQPSRQRPGFFQRLFRGIFGD</sequence>
<dbReference type="AlphaFoldDB" id="A0A2N3PNP3"/>
<feature type="compositionally biased region" description="Low complexity" evidence="1">
    <location>
        <begin position="73"/>
        <end position="85"/>
    </location>
</feature>
<feature type="region of interest" description="Disordered" evidence="1">
    <location>
        <begin position="24"/>
        <end position="92"/>
    </location>
</feature>
<feature type="compositionally biased region" description="Polar residues" evidence="1">
    <location>
        <begin position="53"/>
        <end position="72"/>
    </location>
</feature>
<evidence type="ECO:0000313" key="4">
    <source>
        <dbReference type="Proteomes" id="UP000233293"/>
    </source>
</evidence>
<gene>
    <name evidence="3" type="ORF">CWS72_23645</name>
</gene>
<comment type="caution">
    <text evidence="3">The sequence shown here is derived from an EMBL/GenBank/DDBJ whole genome shotgun (WGS) entry which is preliminary data.</text>
</comment>
<reference evidence="4" key="1">
    <citation type="submission" date="2017-12" db="EMBL/GenBank/DDBJ databases">
        <title>Draft genome sequence of Telmatospirillum siberiense 26-4b1T, an acidotolerant peatland alphaproteobacterium potentially involved in sulfur cycling.</title>
        <authorList>
            <person name="Hausmann B."/>
            <person name="Pjevac P."/>
            <person name="Schreck K."/>
            <person name="Herbold C.W."/>
            <person name="Daims H."/>
            <person name="Wagner M."/>
            <person name="Pester M."/>
            <person name="Loy A."/>
        </authorList>
    </citation>
    <scope>NUCLEOTIDE SEQUENCE [LARGE SCALE GENOMIC DNA]</scope>
    <source>
        <strain evidence="4">26-4b1</strain>
    </source>
</reference>
<feature type="signal peptide" evidence="2">
    <location>
        <begin position="1"/>
        <end position="24"/>
    </location>
</feature>
<evidence type="ECO:0000313" key="3">
    <source>
        <dbReference type="EMBL" id="PKU22007.1"/>
    </source>
</evidence>